<protein>
    <submittedName>
        <fullName evidence="1">Uncharacterized protein</fullName>
    </submittedName>
</protein>
<dbReference type="Proteomes" id="UP000765509">
    <property type="component" value="Unassembled WGS sequence"/>
</dbReference>
<accession>A0A9Q3C337</accession>
<dbReference type="AlphaFoldDB" id="A0A9Q3C337"/>
<evidence type="ECO:0000313" key="1">
    <source>
        <dbReference type="EMBL" id="MBW0476329.1"/>
    </source>
</evidence>
<name>A0A9Q3C337_9BASI</name>
<comment type="caution">
    <text evidence="1">The sequence shown here is derived from an EMBL/GenBank/DDBJ whole genome shotgun (WGS) entry which is preliminary data.</text>
</comment>
<keyword evidence="2" id="KW-1185">Reference proteome</keyword>
<dbReference type="EMBL" id="AVOT02004428">
    <property type="protein sequence ID" value="MBW0476329.1"/>
    <property type="molecule type" value="Genomic_DNA"/>
</dbReference>
<gene>
    <name evidence="1" type="ORF">O181_016044</name>
</gene>
<dbReference type="OrthoDB" id="2518701at2759"/>
<proteinExistence type="predicted"/>
<sequence length="90" mass="9988">MASSILGKISKDGNAYDHVSDMVLTMNSNINPQIVLAKLSELIQHKNTKNSSQKEIKGEASQDSAFLMNSNNFPYKITYLCRDGKHNTQA</sequence>
<reference evidence="1" key="1">
    <citation type="submission" date="2021-03" db="EMBL/GenBank/DDBJ databases">
        <title>Draft genome sequence of rust myrtle Austropuccinia psidii MF-1, a brazilian biotype.</title>
        <authorList>
            <person name="Quecine M.C."/>
            <person name="Pachon D.M.R."/>
            <person name="Bonatelli M.L."/>
            <person name="Correr F.H."/>
            <person name="Franceschini L.M."/>
            <person name="Leite T.F."/>
            <person name="Margarido G.R.A."/>
            <person name="Almeida C.A."/>
            <person name="Ferrarezi J.A."/>
            <person name="Labate C.A."/>
        </authorList>
    </citation>
    <scope>NUCLEOTIDE SEQUENCE</scope>
    <source>
        <strain evidence="1">MF-1</strain>
    </source>
</reference>
<organism evidence="1 2">
    <name type="scientific">Austropuccinia psidii MF-1</name>
    <dbReference type="NCBI Taxonomy" id="1389203"/>
    <lineage>
        <taxon>Eukaryota</taxon>
        <taxon>Fungi</taxon>
        <taxon>Dikarya</taxon>
        <taxon>Basidiomycota</taxon>
        <taxon>Pucciniomycotina</taxon>
        <taxon>Pucciniomycetes</taxon>
        <taxon>Pucciniales</taxon>
        <taxon>Sphaerophragmiaceae</taxon>
        <taxon>Austropuccinia</taxon>
    </lineage>
</organism>
<evidence type="ECO:0000313" key="2">
    <source>
        <dbReference type="Proteomes" id="UP000765509"/>
    </source>
</evidence>